<reference key="2">
    <citation type="submission" date="2011-04" db="EMBL/GenBank/DDBJ databases">
        <title>Complete sequence of chromosome of Haliscomenobacter hydrossis DSM 1100.</title>
        <authorList>
            <consortium name="US DOE Joint Genome Institute (JGI-PGF)"/>
            <person name="Lucas S."/>
            <person name="Han J."/>
            <person name="Lapidus A."/>
            <person name="Bruce D."/>
            <person name="Goodwin L."/>
            <person name="Pitluck S."/>
            <person name="Peters L."/>
            <person name="Kyrpides N."/>
            <person name="Mavromatis K."/>
            <person name="Ivanova N."/>
            <person name="Ovchinnikova G."/>
            <person name="Pagani I."/>
            <person name="Daligault H."/>
            <person name="Detter J.C."/>
            <person name="Han C."/>
            <person name="Land M."/>
            <person name="Hauser L."/>
            <person name="Markowitz V."/>
            <person name="Cheng J.-F."/>
            <person name="Hugenholtz P."/>
            <person name="Woyke T."/>
            <person name="Wu D."/>
            <person name="Verbarg S."/>
            <person name="Frueling A."/>
            <person name="Brambilla E."/>
            <person name="Klenk H.-P."/>
            <person name="Eisen J.A."/>
        </authorList>
    </citation>
    <scope>NUCLEOTIDE SEQUENCE</scope>
    <source>
        <strain>DSM 1100</strain>
    </source>
</reference>
<dbReference type="OrthoDB" id="9793581at2"/>
<keyword evidence="3" id="KW-1003">Cell membrane</keyword>
<dbReference type="Gene3D" id="3.30.420.270">
    <property type="match status" value="1"/>
</dbReference>
<evidence type="ECO:0000256" key="8">
    <source>
        <dbReference type="SAM" id="Phobius"/>
    </source>
</evidence>
<dbReference type="InterPro" id="IPR003400">
    <property type="entry name" value="ExbD"/>
</dbReference>
<evidence type="ECO:0000256" key="5">
    <source>
        <dbReference type="ARBA" id="ARBA00022989"/>
    </source>
</evidence>
<dbReference type="Proteomes" id="UP000008461">
    <property type="component" value="Chromosome"/>
</dbReference>
<dbReference type="RefSeq" id="WP_013767732.1">
    <property type="nucleotide sequence ID" value="NC_015510.1"/>
</dbReference>
<evidence type="ECO:0000256" key="1">
    <source>
        <dbReference type="ARBA" id="ARBA00004162"/>
    </source>
</evidence>
<keyword evidence="4 7" id="KW-0812">Transmembrane</keyword>
<comment type="similarity">
    <text evidence="2 7">Belongs to the ExbD/TolR family.</text>
</comment>
<evidence type="ECO:0000313" key="9">
    <source>
        <dbReference type="EMBL" id="AEE53198.1"/>
    </source>
</evidence>
<evidence type="ECO:0000256" key="4">
    <source>
        <dbReference type="ARBA" id="ARBA00022692"/>
    </source>
</evidence>
<dbReference type="GO" id="GO:0022857">
    <property type="term" value="F:transmembrane transporter activity"/>
    <property type="evidence" value="ECO:0007669"/>
    <property type="project" value="InterPro"/>
</dbReference>
<protein>
    <submittedName>
        <fullName evidence="9">Biopolymer transport protein ExbD/TolR</fullName>
    </submittedName>
</protein>
<dbReference type="HOGENOM" id="CLU_085305_3_4_10"/>
<feature type="transmembrane region" description="Helical" evidence="8">
    <location>
        <begin position="12"/>
        <end position="36"/>
    </location>
</feature>
<comment type="subcellular location">
    <subcellularLocation>
        <location evidence="1">Cell membrane</location>
        <topology evidence="1">Single-pass membrane protein</topology>
    </subcellularLocation>
    <subcellularLocation>
        <location evidence="7">Cell membrane</location>
        <topology evidence="7">Single-pass type II membrane protein</topology>
    </subcellularLocation>
</comment>
<keyword evidence="5 8" id="KW-1133">Transmembrane helix</keyword>
<evidence type="ECO:0000256" key="7">
    <source>
        <dbReference type="RuleBase" id="RU003879"/>
    </source>
</evidence>
<accession>F4KPZ4</accession>
<dbReference type="GO" id="GO:0015031">
    <property type="term" value="P:protein transport"/>
    <property type="evidence" value="ECO:0007669"/>
    <property type="project" value="UniProtKB-KW"/>
</dbReference>
<evidence type="ECO:0000256" key="2">
    <source>
        <dbReference type="ARBA" id="ARBA00005811"/>
    </source>
</evidence>
<proteinExistence type="inferred from homology"/>
<keyword evidence="10" id="KW-1185">Reference proteome</keyword>
<gene>
    <name evidence="9" type="ordered locus">Halhy_5373</name>
</gene>
<evidence type="ECO:0000313" key="10">
    <source>
        <dbReference type="Proteomes" id="UP000008461"/>
    </source>
</evidence>
<dbReference type="PANTHER" id="PTHR30558">
    <property type="entry name" value="EXBD MEMBRANE COMPONENT OF PMF-DRIVEN MACROMOLECULE IMPORT SYSTEM"/>
    <property type="match status" value="1"/>
</dbReference>
<dbReference type="AlphaFoldDB" id="F4KPZ4"/>
<keyword evidence="7" id="KW-0653">Protein transport</keyword>
<organism evidence="9 10">
    <name type="scientific">Haliscomenobacter hydrossis (strain ATCC 27775 / DSM 1100 / LMG 10767 / O)</name>
    <dbReference type="NCBI Taxonomy" id="760192"/>
    <lineage>
        <taxon>Bacteria</taxon>
        <taxon>Pseudomonadati</taxon>
        <taxon>Bacteroidota</taxon>
        <taxon>Saprospiria</taxon>
        <taxon>Saprospirales</taxon>
        <taxon>Haliscomenobacteraceae</taxon>
        <taxon>Haliscomenobacter</taxon>
    </lineage>
</organism>
<evidence type="ECO:0000256" key="6">
    <source>
        <dbReference type="ARBA" id="ARBA00023136"/>
    </source>
</evidence>
<dbReference type="GO" id="GO:0005886">
    <property type="term" value="C:plasma membrane"/>
    <property type="evidence" value="ECO:0007669"/>
    <property type="project" value="UniProtKB-SubCell"/>
</dbReference>
<dbReference type="KEGG" id="hhy:Halhy_5373"/>
<name>F4KPZ4_HALH1</name>
<dbReference type="eggNOG" id="COG0848">
    <property type="taxonomic scope" value="Bacteria"/>
</dbReference>
<evidence type="ECO:0000256" key="3">
    <source>
        <dbReference type="ARBA" id="ARBA00022475"/>
    </source>
</evidence>
<reference evidence="9 10" key="1">
    <citation type="journal article" date="2011" name="Stand. Genomic Sci.">
        <title>Complete genome sequence of Haliscomenobacter hydrossis type strain (O).</title>
        <authorList>
            <consortium name="US DOE Joint Genome Institute (JGI-PGF)"/>
            <person name="Daligault H."/>
            <person name="Lapidus A."/>
            <person name="Zeytun A."/>
            <person name="Nolan M."/>
            <person name="Lucas S."/>
            <person name="Del Rio T.G."/>
            <person name="Tice H."/>
            <person name="Cheng J.F."/>
            <person name="Tapia R."/>
            <person name="Han C."/>
            <person name="Goodwin L."/>
            <person name="Pitluck S."/>
            <person name="Liolios K."/>
            <person name="Pagani I."/>
            <person name="Ivanova N."/>
            <person name="Huntemann M."/>
            <person name="Mavromatis K."/>
            <person name="Mikhailova N."/>
            <person name="Pati A."/>
            <person name="Chen A."/>
            <person name="Palaniappan K."/>
            <person name="Land M."/>
            <person name="Hauser L."/>
            <person name="Brambilla E.M."/>
            <person name="Rohde M."/>
            <person name="Verbarg S."/>
            <person name="Goker M."/>
            <person name="Bristow J."/>
            <person name="Eisen J.A."/>
            <person name="Markowitz V."/>
            <person name="Hugenholtz P."/>
            <person name="Kyrpides N.C."/>
            <person name="Klenk H.P."/>
            <person name="Woyke T."/>
        </authorList>
    </citation>
    <scope>NUCLEOTIDE SEQUENCE [LARGE SCALE GENOMIC DNA]</scope>
    <source>
        <strain evidence="10">ATCC 27775 / DSM 1100 / LMG 10767 / O</strain>
    </source>
</reference>
<dbReference type="EMBL" id="CP002691">
    <property type="protein sequence ID" value="AEE53198.1"/>
    <property type="molecule type" value="Genomic_DNA"/>
</dbReference>
<dbReference type="STRING" id="760192.Halhy_5373"/>
<dbReference type="Pfam" id="PF02472">
    <property type="entry name" value="ExbD"/>
    <property type="match status" value="1"/>
</dbReference>
<sequence length="134" mass="15002">MPLKRRRKPNAEFSVASLTDIIFLLLIFFMLTANFVQVKPFELPESDSKTVAPTSIVIGISKNSDFYHDATLVQFQQLEEIIKAAFVKSNQNKDFTVTIVAEVGTPFEEVIEVMKIAGKLKVKSILATQPKPKS</sequence>
<keyword evidence="7" id="KW-0813">Transport</keyword>
<keyword evidence="6 8" id="KW-0472">Membrane</keyword>